<dbReference type="InterPro" id="IPR032675">
    <property type="entry name" value="LRR_dom_sf"/>
</dbReference>
<dbReference type="KEGG" id="cput:CONPUDRAFT_69702"/>
<keyword evidence="2" id="KW-1185">Reference proteome</keyword>
<sequence length="523" mass="60067">MRHCLSIPELLQGVLWFLTYDSKRKSLARLSRTRKKLYDPALDALYYKTHEIARLLMLLPADSWIVGESKRFTRLLTKNDWNAFQKNSEWIRLLGHSSTPTFYVAASVLHEACLSPHLPLLPNLRTLQWTNKEFHGTFIPQRLFSVVALLGDTCASIQQLCLSSEEVDENIHAWTTLTDVLPTMASLRSLELELTSNNVLSILQTLPSLVEFVFVPPHDLPPTLRENRHDSLQYLYSGSGQFSHFCNALNNIGYIPQLRVLKARSTGHTLEQIHDFFAELLLHAEPYNLGTLTLVEESSWDNLPPEDPSIPIDWGSLRPLLQFRRLKKLVIGIRLSFRLTDYELDDMSQVWTEMEHLALIGFETSFITPETSLWGVAVLISNYVHLRILHLSIDAAIYCNPPPTVGALGKRVVEVDFHNSPIDDPFYVASYLSNVLPKYSYIGAHIPRPSRLLEGEIRRSKWEVARNLLKGLYMKQEYDFQWKTARGKSGERLTPGQRGQSWNFITDFRKDGLFWESDMLGEF</sequence>
<evidence type="ECO:0000313" key="1">
    <source>
        <dbReference type="EMBL" id="EIW84660.1"/>
    </source>
</evidence>
<proteinExistence type="predicted"/>
<dbReference type="Gene3D" id="3.80.10.10">
    <property type="entry name" value="Ribonuclease Inhibitor"/>
    <property type="match status" value="1"/>
</dbReference>
<dbReference type="AlphaFoldDB" id="A0A5M3MZT5"/>
<accession>A0A5M3MZT5</accession>
<dbReference type="EMBL" id="JH711574">
    <property type="protein sequence ID" value="EIW84660.1"/>
    <property type="molecule type" value="Genomic_DNA"/>
</dbReference>
<gene>
    <name evidence="1" type="ORF">CONPUDRAFT_69702</name>
</gene>
<organism evidence="1 2">
    <name type="scientific">Coniophora puteana (strain RWD-64-598)</name>
    <name type="common">Brown rot fungus</name>
    <dbReference type="NCBI Taxonomy" id="741705"/>
    <lineage>
        <taxon>Eukaryota</taxon>
        <taxon>Fungi</taxon>
        <taxon>Dikarya</taxon>
        <taxon>Basidiomycota</taxon>
        <taxon>Agaricomycotina</taxon>
        <taxon>Agaricomycetes</taxon>
        <taxon>Agaricomycetidae</taxon>
        <taxon>Boletales</taxon>
        <taxon>Coniophorineae</taxon>
        <taxon>Coniophoraceae</taxon>
        <taxon>Coniophora</taxon>
    </lineage>
</organism>
<reference evidence="2" key="1">
    <citation type="journal article" date="2012" name="Science">
        <title>The Paleozoic origin of enzymatic lignin decomposition reconstructed from 31 fungal genomes.</title>
        <authorList>
            <person name="Floudas D."/>
            <person name="Binder M."/>
            <person name="Riley R."/>
            <person name="Barry K."/>
            <person name="Blanchette R.A."/>
            <person name="Henrissat B."/>
            <person name="Martinez A.T."/>
            <person name="Otillar R."/>
            <person name="Spatafora J.W."/>
            <person name="Yadav J.S."/>
            <person name="Aerts A."/>
            <person name="Benoit I."/>
            <person name="Boyd A."/>
            <person name="Carlson A."/>
            <person name="Copeland A."/>
            <person name="Coutinho P.M."/>
            <person name="de Vries R.P."/>
            <person name="Ferreira P."/>
            <person name="Findley K."/>
            <person name="Foster B."/>
            <person name="Gaskell J."/>
            <person name="Glotzer D."/>
            <person name="Gorecki P."/>
            <person name="Heitman J."/>
            <person name="Hesse C."/>
            <person name="Hori C."/>
            <person name="Igarashi K."/>
            <person name="Jurgens J.A."/>
            <person name="Kallen N."/>
            <person name="Kersten P."/>
            <person name="Kohler A."/>
            <person name="Kuees U."/>
            <person name="Kumar T.K.A."/>
            <person name="Kuo A."/>
            <person name="LaButti K."/>
            <person name="Larrondo L.F."/>
            <person name="Lindquist E."/>
            <person name="Ling A."/>
            <person name="Lombard V."/>
            <person name="Lucas S."/>
            <person name="Lundell T."/>
            <person name="Martin R."/>
            <person name="McLaughlin D.J."/>
            <person name="Morgenstern I."/>
            <person name="Morin E."/>
            <person name="Murat C."/>
            <person name="Nagy L.G."/>
            <person name="Nolan M."/>
            <person name="Ohm R.A."/>
            <person name="Patyshakuliyeva A."/>
            <person name="Rokas A."/>
            <person name="Ruiz-Duenas F.J."/>
            <person name="Sabat G."/>
            <person name="Salamov A."/>
            <person name="Samejima M."/>
            <person name="Schmutz J."/>
            <person name="Slot J.C."/>
            <person name="St John F."/>
            <person name="Stenlid J."/>
            <person name="Sun H."/>
            <person name="Sun S."/>
            <person name="Syed K."/>
            <person name="Tsang A."/>
            <person name="Wiebenga A."/>
            <person name="Young D."/>
            <person name="Pisabarro A."/>
            <person name="Eastwood D.C."/>
            <person name="Martin F."/>
            <person name="Cullen D."/>
            <person name="Grigoriev I.V."/>
            <person name="Hibbett D.S."/>
        </authorList>
    </citation>
    <scope>NUCLEOTIDE SEQUENCE [LARGE SCALE GENOMIC DNA]</scope>
    <source>
        <strain evidence="2">RWD-64-598 SS2</strain>
    </source>
</reference>
<dbReference type="GeneID" id="19208757"/>
<protein>
    <recommendedName>
        <fullName evidence="3">F-box domain-containing protein</fullName>
    </recommendedName>
</protein>
<dbReference type="Proteomes" id="UP000053558">
    <property type="component" value="Unassembled WGS sequence"/>
</dbReference>
<evidence type="ECO:0000313" key="2">
    <source>
        <dbReference type="Proteomes" id="UP000053558"/>
    </source>
</evidence>
<name>A0A5M3MZT5_CONPW</name>
<dbReference type="SUPFAM" id="SSF52047">
    <property type="entry name" value="RNI-like"/>
    <property type="match status" value="1"/>
</dbReference>
<dbReference type="OrthoDB" id="3354475at2759"/>
<dbReference type="RefSeq" id="XP_007764150.1">
    <property type="nucleotide sequence ID" value="XM_007765960.1"/>
</dbReference>
<comment type="caution">
    <text evidence="1">The sequence shown here is derived from an EMBL/GenBank/DDBJ whole genome shotgun (WGS) entry which is preliminary data.</text>
</comment>
<evidence type="ECO:0008006" key="3">
    <source>
        <dbReference type="Google" id="ProtNLM"/>
    </source>
</evidence>